<dbReference type="AlphaFoldDB" id="S4RDI9"/>
<evidence type="ECO:0000256" key="4">
    <source>
        <dbReference type="ARBA" id="ARBA00022692"/>
    </source>
</evidence>
<accession>S4RDI9</accession>
<evidence type="ECO:0000259" key="10">
    <source>
        <dbReference type="Pfam" id="PF00909"/>
    </source>
</evidence>
<keyword evidence="7" id="KW-0924">Ammonia transport</keyword>
<keyword evidence="6 9" id="KW-0472">Membrane</keyword>
<evidence type="ECO:0000256" key="8">
    <source>
        <dbReference type="ARBA" id="ARBA00023180"/>
    </source>
</evidence>
<dbReference type="HOGENOM" id="CLU_021386_0_1_1"/>
<name>S4RDI9_PETMA</name>
<dbReference type="InterPro" id="IPR002229">
    <property type="entry name" value="RhesusRHD"/>
</dbReference>
<dbReference type="Pfam" id="PF00909">
    <property type="entry name" value="Ammonium_transp"/>
    <property type="match status" value="1"/>
</dbReference>
<evidence type="ECO:0000256" key="7">
    <source>
        <dbReference type="ARBA" id="ARBA00023177"/>
    </source>
</evidence>
<evidence type="ECO:0000256" key="5">
    <source>
        <dbReference type="ARBA" id="ARBA00022989"/>
    </source>
</evidence>
<dbReference type="GO" id="GO:0008519">
    <property type="term" value="F:ammonium channel activity"/>
    <property type="evidence" value="ECO:0007669"/>
    <property type="project" value="InterPro"/>
</dbReference>
<dbReference type="GO" id="GO:0097272">
    <property type="term" value="P:ammonium homeostasis"/>
    <property type="evidence" value="ECO:0007669"/>
    <property type="project" value="TreeGrafter"/>
</dbReference>
<feature type="transmembrane region" description="Helical" evidence="9">
    <location>
        <begin position="149"/>
        <end position="169"/>
    </location>
</feature>
<feature type="transmembrane region" description="Helical" evidence="9">
    <location>
        <begin position="118"/>
        <end position="142"/>
    </location>
</feature>
<dbReference type="FunFam" id="1.10.3430.10:FF:000001">
    <property type="entry name" value="Ammonium transporter Rh type C"/>
    <property type="match status" value="1"/>
</dbReference>
<feature type="transmembrane region" description="Helical" evidence="9">
    <location>
        <begin position="189"/>
        <end position="210"/>
    </location>
</feature>
<dbReference type="GO" id="GO:0005886">
    <property type="term" value="C:plasma membrane"/>
    <property type="evidence" value="ECO:0007669"/>
    <property type="project" value="InterPro"/>
</dbReference>
<dbReference type="PANTHER" id="PTHR11730:SF60">
    <property type="entry name" value="RH50, ISOFORM D"/>
    <property type="match status" value="1"/>
</dbReference>
<sequence>STLLFWLEPMRTFNNVTSWATSNYVRYTRFQDVHVMVFVGFGFLMTFLQRYGYSSVGFNFMIAGFGIQWAILVQGWVQHFDSNTGTIKVNLESMINADFCSASVLISFGAVLGKTSPVQLLIMTVIEELIFSVNEFVGIYILRVKDAGGSMIIHIFGAYFGLTVTRMLYRKGLEEGHPKEGAVYHSDLFAMIGTLFLWMFWPSFNSAIALHGDDQMRAVMHTYFSLASCVLTTIVISSLLDNHGKLDMVPPVHIQNASLAGGVAVGTCGDMMLSPYGALILGFIAAIISTFGFKYLTPILASKLKIQDTCGVHNLHGLPGIVAGIAGAVVAACASEEVYGFRRIAQVYQDIKPGQGRTPLLQGGFQALQILVTLGMAIGGGLVTGEI</sequence>
<keyword evidence="3" id="KW-0813">Transport</keyword>
<feature type="transmembrane region" description="Helical" evidence="9">
    <location>
        <begin position="58"/>
        <end position="77"/>
    </location>
</feature>
<dbReference type="Ensembl" id="ENSPMAT00000003286.1">
    <property type="protein sequence ID" value="ENSPMAP00000003271.1"/>
    <property type="gene ID" value="ENSPMAG00000002995.1"/>
</dbReference>
<evidence type="ECO:0000313" key="11">
    <source>
        <dbReference type="Ensembl" id="ENSPMAP00000003271.1"/>
    </source>
</evidence>
<dbReference type="OMA" id="LARINIF"/>
<dbReference type="Gene3D" id="1.10.3430.10">
    <property type="entry name" value="Ammonium transporter AmtB like domains"/>
    <property type="match status" value="1"/>
</dbReference>
<comment type="subcellular location">
    <subcellularLocation>
        <location evidence="1">Membrane</location>
        <topology evidence="1">Multi-pass membrane protein</topology>
    </subcellularLocation>
</comment>
<feature type="transmembrane region" description="Helical" evidence="9">
    <location>
        <begin position="222"/>
        <end position="240"/>
    </location>
</feature>
<feature type="domain" description="Ammonium transporter AmtB-like" evidence="10">
    <location>
        <begin position="23"/>
        <end position="384"/>
    </location>
</feature>
<dbReference type="InterPro" id="IPR024041">
    <property type="entry name" value="NH4_transpt_AmtB-like_dom"/>
</dbReference>
<dbReference type="SUPFAM" id="SSF111352">
    <property type="entry name" value="Ammonium transporter"/>
    <property type="match status" value="1"/>
</dbReference>
<keyword evidence="4 9" id="KW-0812">Transmembrane</keyword>
<dbReference type="InterPro" id="IPR029020">
    <property type="entry name" value="Ammonium/urea_transptr"/>
</dbReference>
<organism evidence="11">
    <name type="scientific">Petromyzon marinus</name>
    <name type="common">Sea lamprey</name>
    <dbReference type="NCBI Taxonomy" id="7757"/>
    <lineage>
        <taxon>Eukaryota</taxon>
        <taxon>Metazoa</taxon>
        <taxon>Chordata</taxon>
        <taxon>Craniata</taxon>
        <taxon>Vertebrata</taxon>
        <taxon>Cyclostomata</taxon>
        <taxon>Hyperoartia</taxon>
        <taxon>Petromyzontiformes</taxon>
        <taxon>Petromyzontidae</taxon>
        <taxon>Petromyzon</taxon>
    </lineage>
</organism>
<dbReference type="PANTHER" id="PTHR11730">
    <property type="entry name" value="AMMONIUM TRANSPORTER"/>
    <property type="match status" value="1"/>
</dbReference>
<reference evidence="11" key="1">
    <citation type="submission" date="2025-08" db="UniProtKB">
        <authorList>
            <consortium name="Ensembl"/>
        </authorList>
    </citation>
    <scope>IDENTIFICATION</scope>
</reference>
<keyword evidence="8" id="KW-0325">Glycoprotein</keyword>
<evidence type="ECO:0000256" key="3">
    <source>
        <dbReference type="ARBA" id="ARBA00022448"/>
    </source>
</evidence>
<dbReference type="STRING" id="7757.ENSPMAP00000003271"/>
<reference evidence="11" key="2">
    <citation type="submission" date="2025-09" db="UniProtKB">
        <authorList>
            <consortium name="Ensembl"/>
        </authorList>
    </citation>
    <scope>IDENTIFICATION</scope>
</reference>
<proteinExistence type="inferred from homology"/>
<comment type="similarity">
    <text evidence="2">Belongs to the ammonium transporter (TC 2.A.49) family. Rh subfamily.</text>
</comment>
<protein>
    <submittedName>
        <fullName evidence="11">Rh50-like protein</fullName>
    </submittedName>
</protein>
<keyword evidence="5 9" id="KW-1133">Transmembrane helix</keyword>
<evidence type="ECO:0000256" key="1">
    <source>
        <dbReference type="ARBA" id="ARBA00004141"/>
    </source>
</evidence>
<evidence type="ECO:0000256" key="6">
    <source>
        <dbReference type="ARBA" id="ARBA00023136"/>
    </source>
</evidence>
<evidence type="ECO:0000256" key="2">
    <source>
        <dbReference type="ARBA" id="ARBA00011036"/>
    </source>
</evidence>
<evidence type="ECO:0000256" key="9">
    <source>
        <dbReference type="SAM" id="Phobius"/>
    </source>
</evidence>
<feature type="transmembrane region" description="Helical" evidence="9">
    <location>
        <begin position="33"/>
        <end position="52"/>
    </location>
</feature>
<dbReference type="GeneTree" id="ENSGT00950000182844"/>
<feature type="transmembrane region" description="Helical" evidence="9">
    <location>
        <begin position="276"/>
        <end position="296"/>
    </location>
</feature>
<dbReference type="PRINTS" id="PR00342">
    <property type="entry name" value="RHESUSRHD"/>
</dbReference>